<dbReference type="EMBL" id="BMJW01000002">
    <property type="protein sequence ID" value="GGH01480.1"/>
    <property type="molecule type" value="Genomic_DNA"/>
</dbReference>
<dbReference type="InterPro" id="IPR036641">
    <property type="entry name" value="HPT_dom_sf"/>
</dbReference>
<reference evidence="3" key="2">
    <citation type="submission" date="2020-09" db="EMBL/GenBank/DDBJ databases">
        <authorList>
            <person name="Sun Q."/>
            <person name="Zhou Y."/>
        </authorList>
    </citation>
    <scope>NUCLEOTIDE SEQUENCE</scope>
    <source>
        <strain evidence="3">CGMCC 1.15763</strain>
    </source>
</reference>
<comment type="caution">
    <text evidence="3">The sequence shown here is derived from an EMBL/GenBank/DDBJ whole genome shotgun (WGS) entry which is preliminary data.</text>
</comment>
<dbReference type="InterPro" id="IPR011006">
    <property type="entry name" value="CheY-like_superfamily"/>
</dbReference>
<organism evidence="3 4">
    <name type="scientific">Polaribacter pacificus</name>
    <dbReference type="NCBI Taxonomy" id="1775173"/>
    <lineage>
        <taxon>Bacteria</taxon>
        <taxon>Pseudomonadati</taxon>
        <taxon>Bacteroidota</taxon>
        <taxon>Flavobacteriia</taxon>
        <taxon>Flavobacteriales</taxon>
        <taxon>Flavobacteriaceae</taxon>
    </lineage>
</organism>
<dbReference type="GO" id="GO:0000160">
    <property type="term" value="P:phosphorelay signal transduction system"/>
    <property type="evidence" value="ECO:0007669"/>
    <property type="project" value="InterPro"/>
</dbReference>
<keyword evidence="4" id="KW-1185">Reference proteome</keyword>
<gene>
    <name evidence="3" type="ORF">GCM10011416_20300</name>
</gene>
<accession>A0A917MET6</accession>
<evidence type="ECO:0000313" key="4">
    <source>
        <dbReference type="Proteomes" id="UP000633278"/>
    </source>
</evidence>
<feature type="modified residue" description="4-aspartylphosphate" evidence="1">
    <location>
        <position position="62"/>
    </location>
</feature>
<dbReference type="Gene3D" id="3.40.50.2300">
    <property type="match status" value="1"/>
</dbReference>
<dbReference type="AlphaFoldDB" id="A0A917MET6"/>
<dbReference type="SUPFAM" id="SSF52172">
    <property type="entry name" value="CheY-like"/>
    <property type="match status" value="1"/>
</dbReference>
<keyword evidence="1" id="KW-0597">Phosphoprotein</keyword>
<protein>
    <recommendedName>
        <fullName evidence="2">Response regulatory domain-containing protein</fullName>
    </recommendedName>
</protein>
<dbReference type="InterPro" id="IPR001789">
    <property type="entry name" value="Sig_transdc_resp-reg_receiver"/>
</dbReference>
<dbReference type="Proteomes" id="UP000633278">
    <property type="component" value="Unassembled WGS sequence"/>
</dbReference>
<dbReference type="SUPFAM" id="SSF47226">
    <property type="entry name" value="Histidine-containing phosphotransfer domain, HPT domain"/>
    <property type="match status" value="1"/>
</dbReference>
<reference evidence="3" key="1">
    <citation type="journal article" date="2014" name="Int. J. Syst. Evol. Microbiol.">
        <title>Complete genome sequence of Corynebacterium casei LMG S-19264T (=DSM 44701T), isolated from a smear-ripened cheese.</title>
        <authorList>
            <consortium name="US DOE Joint Genome Institute (JGI-PGF)"/>
            <person name="Walter F."/>
            <person name="Albersmeier A."/>
            <person name="Kalinowski J."/>
            <person name="Ruckert C."/>
        </authorList>
    </citation>
    <scope>NUCLEOTIDE SEQUENCE</scope>
    <source>
        <strain evidence="3">CGMCC 1.15763</strain>
    </source>
</reference>
<dbReference type="Gene3D" id="1.20.120.160">
    <property type="entry name" value="HPT domain"/>
    <property type="match status" value="1"/>
</dbReference>
<evidence type="ECO:0000259" key="2">
    <source>
        <dbReference type="PROSITE" id="PS50110"/>
    </source>
</evidence>
<proteinExistence type="predicted"/>
<dbReference type="RefSeq" id="WP_188599213.1">
    <property type="nucleotide sequence ID" value="NZ_BMJW01000002.1"/>
</dbReference>
<sequence>MSQEFESIEEIKILLVENTEEHTRKFLELAKVNGWTVYTQQGSMDAIRWLKNNAAPDLMIIDQNASPLDGFQTTDYIQSELKINVPTLISNYNNSQMSDDDTLLDFINKPFSELSLKIIKAKLIRKQPLIKLVDKAYSLNYLRSLSDGNEEFVLTSLNLFRDSVAVKLIEIKTALFNEEYKSVRDLAHNIKPSFGTLESTHGRDLCNQLVYKATEKDISGLVEQLDQLYNTINIQLKKDIPSYTQV</sequence>
<feature type="domain" description="Response regulatory" evidence="2">
    <location>
        <begin position="12"/>
        <end position="124"/>
    </location>
</feature>
<evidence type="ECO:0000256" key="1">
    <source>
        <dbReference type="PROSITE-ProRule" id="PRU00169"/>
    </source>
</evidence>
<name>A0A917MET6_9FLAO</name>
<dbReference type="PROSITE" id="PS50110">
    <property type="entry name" value="RESPONSE_REGULATORY"/>
    <property type="match status" value="1"/>
</dbReference>
<evidence type="ECO:0000313" key="3">
    <source>
        <dbReference type="EMBL" id="GGH01480.1"/>
    </source>
</evidence>